<dbReference type="PANTHER" id="PTHR34293">
    <property type="entry name" value="HTH-TYPE TRANSCRIPTIONAL REGULATOR TRMBL2"/>
    <property type="match status" value="1"/>
</dbReference>
<dbReference type="SUPFAM" id="SSF46894">
    <property type="entry name" value="C-terminal effector domain of the bipartite response regulators"/>
    <property type="match status" value="1"/>
</dbReference>
<reference evidence="2 3" key="1">
    <citation type="submission" date="2019-06" db="EMBL/GenBank/DDBJ databases">
        <title>Amycolatopsis alkalitolerans sp. nov., isolated from Gastrodia elata Blume.</title>
        <authorList>
            <person name="Narsing Rao M.P."/>
            <person name="Li W.J."/>
        </authorList>
    </citation>
    <scope>NUCLEOTIDE SEQUENCE [LARGE SCALE GENOMIC DNA]</scope>
    <source>
        <strain evidence="2 3">SYSUP0005</strain>
    </source>
</reference>
<evidence type="ECO:0000313" key="2">
    <source>
        <dbReference type="EMBL" id="TNC28546.1"/>
    </source>
</evidence>
<dbReference type="InterPro" id="IPR036388">
    <property type="entry name" value="WH-like_DNA-bd_sf"/>
</dbReference>
<dbReference type="InterPro" id="IPR016032">
    <property type="entry name" value="Sig_transdc_resp-reg_C-effctor"/>
</dbReference>
<dbReference type="PANTHER" id="PTHR34293:SF1">
    <property type="entry name" value="HTH-TYPE TRANSCRIPTIONAL REGULATOR TRMBL2"/>
    <property type="match status" value="1"/>
</dbReference>
<dbReference type="Proteomes" id="UP000305546">
    <property type="component" value="Unassembled WGS sequence"/>
</dbReference>
<dbReference type="RefSeq" id="WP_139095324.1">
    <property type="nucleotide sequence ID" value="NZ_VDFW01000003.1"/>
</dbReference>
<dbReference type="AlphaFoldDB" id="A0A5C4M7Q2"/>
<protein>
    <submittedName>
        <fullName evidence="2">Response regulator transcription factor</fullName>
    </submittedName>
</protein>
<sequence>MEIAGDAAVVRGEAELFERAGHLFASADEVACAANDMHTWAVSHQPLAPAAPPSGSKAHVRKLYRPGVLLDDQQVRHLRMLKRLGAEIRITPDEINETIILDRRVAILAGDRSGGERSYSVMTRPEVMQSVTSLFNAAWRAATELEVFEMQFAEVRALAPRILDVLASGCKDETAARTLGLGLRTYRRRVAELMAALGAESRFQAGARARDLGLI</sequence>
<dbReference type="EMBL" id="VDFW01000003">
    <property type="protein sequence ID" value="TNC28546.1"/>
    <property type="molecule type" value="Genomic_DNA"/>
</dbReference>
<dbReference type="InterPro" id="IPR051797">
    <property type="entry name" value="TrmB-like"/>
</dbReference>
<organism evidence="2 3">
    <name type="scientific">Amycolatopsis alkalitolerans</name>
    <dbReference type="NCBI Taxonomy" id="2547244"/>
    <lineage>
        <taxon>Bacteria</taxon>
        <taxon>Bacillati</taxon>
        <taxon>Actinomycetota</taxon>
        <taxon>Actinomycetes</taxon>
        <taxon>Pseudonocardiales</taxon>
        <taxon>Pseudonocardiaceae</taxon>
        <taxon>Amycolatopsis</taxon>
    </lineage>
</organism>
<feature type="domain" description="HTH luxR-type" evidence="1">
    <location>
        <begin position="155"/>
        <end position="209"/>
    </location>
</feature>
<proteinExistence type="predicted"/>
<dbReference type="Gene3D" id="1.10.10.10">
    <property type="entry name" value="Winged helix-like DNA-binding domain superfamily/Winged helix DNA-binding domain"/>
    <property type="match status" value="1"/>
</dbReference>
<keyword evidence="3" id="KW-1185">Reference proteome</keyword>
<comment type="caution">
    <text evidence="2">The sequence shown here is derived from an EMBL/GenBank/DDBJ whole genome shotgun (WGS) entry which is preliminary data.</text>
</comment>
<gene>
    <name evidence="2" type="ORF">FG385_04535</name>
</gene>
<dbReference type="GO" id="GO:0003677">
    <property type="term" value="F:DNA binding"/>
    <property type="evidence" value="ECO:0007669"/>
    <property type="project" value="InterPro"/>
</dbReference>
<dbReference type="InterPro" id="IPR000792">
    <property type="entry name" value="Tscrpt_reg_LuxR_C"/>
</dbReference>
<dbReference type="OrthoDB" id="4266042at2"/>
<dbReference type="GO" id="GO:0006355">
    <property type="term" value="P:regulation of DNA-templated transcription"/>
    <property type="evidence" value="ECO:0007669"/>
    <property type="project" value="InterPro"/>
</dbReference>
<accession>A0A5C4M7Q2</accession>
<dbReference type="SMART" id="SM00421">
    <property type="entry name" value="HTH_LUXR"/>
    <property type="match status" value="1"/>
</dbReference>
<evidence type="ECO:0000259" key="1">
    <source>
        <dbReference type="SMART" id="SM00421"/>
    </source>
</evidence>
<evidence type="ECO:0000313" key="3">
    <source>
        <dbReference type="Proteomes" id="UP000305546"/>
    </source>
</evidence>
<name>A0A5C4M7Q2_9PSEU</name>